<sequence length="80" mass="7719">MVEAAGGRLQIMAGGGVTAGTVADLAAAGVDAVHASASRRQEPDAGAPLGGTSDGGSWLTADLDVARAFVAAARTARAAR</sequence>
<accession>A0AA37XGY1</accession>
<keyword evidence="3" id="KW-1185">Reference proteome</keyword>
<name>A0AA37XGY1_9MICO</name>
<reference evidence="2" key="1">
    <citation type="journal article" date="2014" name="Int. J. Syst. Evol. Microbiol.">
        <title>Complete genome sequence of Corynebacterium casei LMG S-19264T (=DSM 44701T), isolated from a smear-ripened cheese.</title>
        <authorList>
            <consortium name="US DOE Joint Genome Institute (JGI-PGF)"/>
            <person name="Walter F."/>
            <person name="Albersmeier A."/>
            <person name="Kalinowski J."/>
            <person name="Ruckert C."/>
        </authorList>
    </citation>
    <scope>NUCLEOTIDE SEQUENCE</scope>
    <source>
        <strain evidence="2">NBRC 112290</strain>
    </source>
</reference>
<feature type="region of interest" description="Disordered" evidence="1">
    <location>
        <begin position="33"/>
        <end position="53"/>
    </location>
</feature>
<dbReference type="InterPro" id="IPR036822">
    <property type="entry name" value="CutC-like_dom_sf"/>
</dbReference>
<evidence type="ECO:0000313" key="3">
    <source>
        <dbReference type="Proteomes" id="UP001157161"/>
    </source>
</evidence>
<reference evidence="2" key="2">
    <citation type="submission" date="2023-02" db="EMBL/GenBank/DDBJ databases">
        <authorList>
            <person name="Sun Q."/>
            <person name="Mori K."/>
        </authorList>
    </citation>
    <scope>NUCLEOTIDE SEQUENCE</scope>
    <source>
        <strain evidence="2">NBRC 112290</strain>
    </source>
</reference>
<organism evidence="2 3">
    <name type="scientific">Litorihabitans aurantiacus</name>
    <dbReference type="NCBI Taxonomy" id="1930061"/>
    <lineage>
        <taxon>Bacteria</taxon>
        <taxon>Bacillati</taxon>
        <taxon>Actinomycetota</taxon>
        <taxon>Actinomycetes</taxon>
        <taxon>Micrococcales</taxon>
        <taxon>Beutenbergiaceae</taxon>
        <taxon>Litorihabitans</taxon>
    </lineage>
</organism>
<evidence type="ECO:0008006" key="4">
    <source>
        <dbReference type="Google" id="ProtNLM"/>
    </source>
</evidence>
<evidence type="ECO:0000256" key="1">
    <source>
        <dbReference type="SAM" id="MobiDB-lite"/>
    </source>
</evidence>
<dbReference type="Pfam" id="PF03932">
    <property type="entry name" value="CutC"/>
    <property type="match status" value="1"/>
</dbReference>
<dbReference type="Proteomes" id="UP001157161">
    <property type="component" value="Unassembled WGS sequence"/>
</dbReference>
<dbReference type="Gene3D" id="3.20.20.380">
    <property type="entry name" value="Copper homeostasis (CutC) domain"/>
    <property type="match status" value="1"/>
</dbReference>
<gene>
    <name evidence="2" type="ORF">GCM10025875_27260</name>
</gene>
<dbReference type="SUPFAM" id="SSF110395">
    <property type="entry name" value="CutC-like"/>
    <property type="match status" value="1"/>
</dbReference>
<dbReference type="EMBL" id="BSUM01000001">
    <property type="protein sequence ID" value="GMA32734.1"/>
    <property type="molecule type" value="Genomic_DNA"/>
</dbReference>
<evidence type="ECO:0000313" key="2">
    <source>
        <dbReference type="EMBL" id="GMA32734.1"/>
    </source>
</evidence>
<dbReference type="AlphaFoldDB" id="A0AA37XGY1"/>
<proteinExistence type="predicted"/>
<dbReference type="InterPro" id="IPR005627">
    <property type="entry name" value="CutC-like"/>
</dbReference>
<protein>
    <recommendedName>
        <fullName evidence="4">Copper homeostasis protein CutC</fullName>
    </recommendedName>
</protein>
<comment type="caution">
    <text evidence="2">The sequence shown here is derived from an EMBL/GenBank/DDBJ whole genome shotgun (WGS) entry which is preliminary data.</text>
</comment>